<dbReference type="InterPro" id="IPR006175">
    <property type="entry name" value="YjgF/YER057c/UK114"/>
</dbReference>
<gene>
    <name evidence="1" type="ordered locus">Hoch_4884</name>
</gene>
<dbReference type="STRING" id="502025.Hoch_4884"/>
<dbReference type="EMBL" id="CP001804">
    <property type="protein sequence ID" value="ACY17373.1"/>
    <property type="molecule type" value="Genomic_DNA"/>
</dbReference>
<evidence type="ECO:0000313" key="2">
    <source>
        <dbReference type="Proteomes" id="UP000001880"/>
    </source>
</evidence>
<dbReference type="eggNOG" id="COG0251">
    <property type="taxonomic scope" value="Bacteria"/>
</dbReference>
<dbReference type="PANTHER" id="PTHR43857:SF1">
    <property type="entry name" value="YJGH FAMILY PROTEIN"/>
    <property type="match status" value="1"/>
</dbReference>
<dbReference type="AlphaFoldDB" id="D0LU09"/>
<accession>D0LU09</accession>
<keyword evidence="2" id="KW-1185">Reference proteome</keyword>
<sequence>MSDNESTPHRMLEPAGWPTPRGYANGVAARGTQVYVAGQVGWTSDGEFVGPGMLEQAEQAMRNILAVLEAAGARPEHLVRMTWYVIDMEVYRRSRRDLGAVYRRVLGRHFPAMALVEVSSLVEPDAVIEIEATAVIPDAEGA</sequence>
<protein>
    <submittedName>
        <fullName evidence="1">Endoribonuclease L-PSP</fullName>
    </submittedName>
</protein>
<proteinExistence type="predicted"/>
<evidence type="ECO:0000313" key="1">
    <source>
        <dbReference type="EMBL" id="ACY17373.1"/>
    </source>
</evidence>
<dbReference type="OrthoDB" id="9803101at2"/>
<dbReference type="HOGENOM" id="CLU_100715_4_2_7"/>
<dbReference type="Proteomes" id="UP000001880">
    <property type="component" value="Chromosome"/>
</dbReference>
<dbReference type="Gene3D" id="3.30.1330.40">
    <property type="entry name" value="RutC-like"/>
    <property type="match status" value="1"/>
</dbReference>
<dbReference type="Pfam" id="PF01042">
    <property type="entry name" value="Ribonuc_L-PSP"/>
    <property type="match status" value="1"/>
</dbReference>
<organism evidence="1 2">
    <name type="scientific">Haliangium ochraceum (strain DSM 14365 / JCM 11303 / SMP-2)</name>
    <dbReference type="NCBI Taxonomy" id="502025"/>
    <lineage>
        <taxon>Bacteria</taxon>
        <taxon>Pseudomonadati</taxon>
        <taxon>Myxococcota</taxon>
        <taxon>Polyangia</taxon>
        <taxon>Haliangiales</taxon>
        <taxon>Kofleriaceae</taxon>
        <taxon>Haliangium</taxon>
    </lineage>
</organism>
<dbReference type="RefSeq" id="WP_012829965.1">
    <property type="nucleotide sequence ID" value="NC_013440.1"/>
</dbReference>
<name>D0LU09_HALO1</name>
<dbReference type="SUPFAM" id="SSF55298">
    <property type="entry name" value="YjgF-like"/>
    <property type="match status" value="1"/>
</dbReference>
<dbReference type="InterPro" id="IPR035959">
    <property type="entry name" value="RutC-like_sf"/>
</dbReference>
<dbReference type="PANTHER" id="PTHR43857">
    <property type="entry name" value="BLR7761 PROTEIN"/>
    <property type="match status" value="1"/>
</dbReference>
<dbReference type="CDD" id="cd00448">
    <property type="entry name" value="YjgF_YER057c_UK114_family"/>
    <property type="match status" value="1"/>
</dbReference>
<dbReference type="KEGG" id="hoh:Hoch_4884"/>
<reference evidence="1 2" key="1">
    <citation type="journal article" date="2010" name="Stand. Genomic Sci.">
        <title>Complete genome sequence of Haliangium ochraceum type strain (SMP-2).</title>
        <authorList>
            <consortium name="US DOE Joint Genome Institute (JGI-PGF)"/>
            <person name="Ivanova N."/>
            <person name="Daum C."/>
            <person name="Lang E."/>
            <person name="Abt B."/>
            <person name="Kopitz M."/>
            <person name="Saunders E."/>
            <person name="Lapidus A."/>
            <person name="Lucas S."/>
            <person name="Glavina Del Rio T."/>
            <person name="Nolan M."/>
            <person name="Tice H."/>
            <person name="Copeland A."/>
            <person name="Cheng J.F."/>
            <person name="Chen F."/>
            <person name="Bruce D."/>
            <person name="Goodwin L."/>
            <person name="Pitluck S."/>
            <person name="Mavromatis K."/>
            <person name="Pati A."/>
            <person name="Mikhailova N."/>
            <person name="Chen A."/>
            <person name="Palaniappan K."/>
            <person name="Land M."/>
            <person name="Hauser L."/>
            <person name="Chang Y.J."/>
            <person name="Jeffries C.D."/>
            <person name="Detter J.C."/>
            <person name="Brettin T."/>
            <person name="Rohde M."/>
            <person name="Goker M."/>
            <person name="Bristow J."/>
            <person name="Markowitz V."/>
            <person name="Eisen J.A."/>
            <person name="Hugenholtz P."/>
            <person name="Kyrpides N.C."/>
            <person name="Klenk H.P."/>
        </authorList>
    </citation>
    <scope>NUCLEOTIDE SEQUENCE [LARGE SCALE GENOMIC DNA]</scope>
    <source>
        <strain evidence="2">DSM 14365 / CIP 107738 / JCM 11303 / AJ 13395 / SMP-2</strain>
    </source>
</reference>